<dbReference type="InterPro" id="IPR011041">
    <property type="entry name" value="Quinoprot_gluc/sorb_DH_b-prop"/>
</dbReference>
<dbReference type="Pfam" id="PF00034">
    <property type="entry name" value="Cytochrom_C"/>
    <property type="match status" value="1"/>
</dbReference>
<dbReference type="SUPFAM" id="SSF50952">
    <property type="entry name" value="Soluble quinoprotein glucose dehydrogenase"/>
    <property type="match status" value="1"/>
</dbReference>
<evidence type="ECO:0000256" key="4">
    <source>
        <dbReference type="PROSITE-ProRule" id="PRU00433"/>
    </source>
</evidence>
<dbReference type="Proteomes" id="UP000253383">
    <property type="component" value="Unassembled WGS sequence"/>
</dbReference>
<accession>A0A368JFP8</accession>
<comment type="caution">
    <text evidence="6">The sequence shown here is derived from an EMBL/GenBank/DDBJ whole genome shotgun (WGS) entry which is preliminary data.</text>
</comment>
<keyword evidence="2 4" id="KW-0479">Metal-binding</keyword>
<dbReference type="Gene3D" id="2.120.10.30">
    <property type="entry name" value="TolB, C-terminal domain"/>
    <property type="match status" value="1"/>
</dbReference>
<dbReference type="GO" id="GO:0009055">
    <property type="term" value="F:electron transfer activity"/>
    <property type="evidence" value="ECO:0007669"/>
    <property type="project" value="InterPro"/>
</dbReference>
<dbReference type="SUPFAM" id="SSF46626">
    <property type="entry name" value="Cytochrome c"/>
    <property type="match status" value="1"/>
</dbReference>
<dbReference type="EMBL" id="QOWE01000027">
    <property type="protein sequence ID" value="RCR66489.1"/>
    <property type="molecule type" value="Genomic_DNA"/>
</dbReference>
<evidence type="ECO:0000313" key="6">
    <source>
        <dbReference type="EMBL" id="RCR66489.1"/>
    </source>
</evidence>
<evidence type="ECO:0000259" key="5">
    <source>
        <dbReference type="PROSITE" id="PS51007"/>
    </source>
</evidence>
<dbReference type="PANTHER" id="PTHR33546">
    <property type="entry name" value="LARGE, MULTIFUNCTIONAL SECRETED PROTEIN-RELATED"/>
    <property type="match status" value="1"/>
</dbReference>
<dbReference type="Pfam" id="PF13646">
    <property type="entry name" value="HEAT_2"/>
    <property type="match status" value="1"/>
</dbReference>
<evidence type="ECO:0000313" key="7">
    <source>
        <dbReference type="Proteomes" id="UP000253383"/>
    </source>
</evidence>
<reference evidence="6 7" key="1">
    <citation type="submission" date="2018-07" db="EMBL/GenBank/DDBJ databases">
        <title>Genome analysis of Larkinella rosea.</title>
        <authorList>
            <person name="Zhou Z."/>
            <person name="Wang G."/>
        </authorList>
    </citation>
    <scope>NUCLEOTIDE SEQUENCE [LARGE SCALE GENOMIC DNA]</scope>
    <source>
        <strain evidence="7">zzj9</strain>
    </source>
</reference>
<dbReference type="RefSeq" id="WP_114409162.1">
    <property type="nucleotide sequence ID" value="NZ_QOWE01000027.1"/>
</dbReference>
<protein>
    <submittedName>
        <fullName evidence="6">Dehydrogenase</fullName>
    </submittedName>
</protein>
<keyword evidence="1 4" id="KW-0349">Heme</keyword>
<dbReference type="InterPro" id="IPR009056">
    <property type="entry name" value="Cyt_c-like_dom"/>
</dbReference>
<gene>
    <name evidence="6" type="ORF">DUE52_26820</name>
</gene>
<evidence type="ECO:0000256" key="1">
    <source>
        <dbReference type="ARBA" id="ARBA00022617"/>
    </source>
</evidence>
<dbReference type="InterPro" id="IPR013428">
    <property type="entry name" value="Membrane-bound_put_N"/>
</dbReference>
<dbReference type="InterPro" id="IPR016024">
    <property type="entry name" value="ARM-type_fold"/>
</dbReference>
<evidence type="ECO:0000256" key="3">
    <source>
        <dbReference type="ARBA" id="ARBA00023004"/>
    </source>
</evidence>
<dbReference type="NCBIfam" id="TIGR02604">
    <property type="entry name" value="Piru_Ver_Nterm"/>
    <property type="match status" value="1"/>
</dbReference>
<name>A0A368JFP8_9BACT</name>
<dbReference type="InterPro" id="IPR011989">
    <property type="entry name" value="ARM-like"/>
</dbReference>
<keyword evidence="3 4" id="KW-0408">Iron</keyword>
<dbReference type="SUPFAM" id="SSF48431">
    <property type="entry name" value="Lipovitellin-phosvitin complex, superhelical domain"/>
    <property type="match status" value="1"/>
</dbReference>
<dbReference type="Gene3D" id="1.10.760.10">
    <property type="entry name" value="Cytochrome c-like domain"/>
    <property type="match status" value="1"/>
</dbReference>
<dbReference type="Pfam" id="PF23500">
    <property type="entry name" value="DUF7133"/>
    <property type="match status" value="1"/>
</dbReference>
<feature type="domain" description="Cytochrome c" evidence="5">
    <location>
        <begin position="900"/>
        <end position="1034"/>
    </location>
</feature>
<dbReference type="PANTHER" id="PTHR33546:SF1">
    <property type="entry name" value="LARGE, MULTIFUNCTIONAL SECRETED PROTEIN"/>
    <property type="match status" value="1"/>
</dbReference>
<evidence type="ECO:0000256" key="2">
    <source>
        <dbReference type="ARBA" id="ARBA00022723"/>
    </source>
</evidence>
<dbReference type="OrthoDB" id="9808161at2"/>
<dbReference type="PROSITE" id="PS51007">
    <property type="entry name" value="CYTC"/>
    <property type="match status" value="1"/>
</dbReference>
<dbReference type="GO" id="GO:0046872">
    <property type="term" value="F:metal ion binding"/>
    <property type="evidence" value="ECO:0007669"/>
    <property type="project" value="UniProtKB-KW"/>
</dbReference>
<dbReference type="NCBIfam" id="TIGR02603">
    <property type="entry name" value="CxxCH_TIGR02603"/>
    <property type="match status" value="1"/>
</dbReference>
<dbReference type="GO" id="GO:0020037">
    <property type="term" value="F:heme binding"/>
    <property type="evidence" value="ECO:0007669"/>
    <property type="project" value="InterPro"/>
</dbReference>
<proteinExistence type="predicted"/>
<dbReference type="InterPro" id="IPR011042">
    <property type="entry name" value="6-blade_b-propeller_TolB-like"/>
</dbReference>
<dbReference type="InterPro" id="IPR011030">
    <property type="entry name" value="Lipovitellin_superhlx_dom"/>
</dbReference>
<dbReference type="AlphaFoldDB" id="A0A368JFP8"/>
<sequence>MNSTRYSSFFRLSRRALAWSTAGLIVGGVLVGAWQNDNLNQASGEYLNRLFAGLSDDDKRDPKYAVGSLNVAPGLEARLFAAEPMLTNPTNIDVDARGRVWVCEAYNYRANISGNPTRPEGDRILILEDTNGDGQADVTKTFYQGPELVSPLGVWVQGNKVIVSDSPNVFVFTDENGDDKADKKELLFTGLSGADHDHGMHSFVFGPDGKWYFNFGNEGKQIRDKDGKAIFDRTTGKEIDTKNYRQGMVFRCNPDGSDMEVLGQNFRNNFEVALDSYGTMWQSDNDDDGNKGVRINYVMEYGNYGYTDEMTGAGWRVNRTNLEATIPLQHWHLNDPGVVPNLLQTGAGSPTGIILYEGKLLPEVFQGQMIHCDAGPNIVRSYPVTKDGAGYKATIVPLLEGVRDQWFRPSDVCVAPDGSLLISDWYDPGVGGHQAGDQNRGRVYRVAPPNTPYKIPKVDLATTAGAVEALQSPNMAIRYAAWNKLHDLGTKAEKDLAKLYKTSPDPRMKARALWLLSKLDGKGKKYIETALKESDPNLRITGLRAARELKTDIIPYVKQLVNDTDPQVRRECAIALRRNTSPEAPDLWAQLAAKHDGKDRWYLEALGIGADGQWDAYYAAWLKRSGANPVATDAGKDIVWRARTKESVPLLASLAGDSKTDLTSRLRYFRAFDFNPGATEKSTALLSILKTNPNDVQITKLALRHLDQNFVKNSPEAMASLTKLLDETYGKPEYMEMVSRYEPVAENPRLLALSQKQFNDIVGRDATRQLLKQGGGKQVWEILNGSNPEAAINMVSALRWVGTKESLEMLKTIALDEKRPTLLRKEATRAIGGSNDGEEMILSLLRSGQIKPEYKTAAVQGVSNTWRKKVRTEAASYLDGAKGAEGKKLPAIPDLLAMTGDAGRGLTVFKTNCAICHQINSEGMDFGPKLSEIGSKLPKEGQYLSILYPDAGVSFGYEGFEVKFKDGSTVSGIISSKTETDLQMKFPGGVVSDYKMSDVVSMKQMDASMMPSGLQENMSTQELVDLVDYLSSLKKK</sequence>
<dbReference type="InterPro" id="IPR013427">
    <property type="entry name" value="Haem-bd_dom_put"/>
</dbReference>
<dbReference type="InterPro" id="IPR036909">
    <property type="entry name" value="Cyt_c-like_dom_sf"/>
</dbReference>
<dbReference type="Gene3D" id="1.25.10.10">
    <property type="entry name" value="Leucine-rich Repeat Variant"/>
    <property type="match status" value="1"/>
</dbReference>
<organism evidence="6 7">
    <name type="scientific">Larkinella punicea</name>
    <dbReference type="NCBI Taxonomy" id="2315727"/>
    <lineage>
        <taxon>Bacteria</taxon>
        <taxon>Pseudomonadati</taxon>
        <taxon>Bacteroidota</taxon>
        <taxon>Cytophagia</taxon>
        <taxon>Cytophagales</taxon>
        <taxon>Spirosomataceae</taxon>
        <taxon>Larkinella</taxon>
    </lineage>
</organism>
<dbReference type="InterPro" id="IPR055557">
    <property type="entry name" value="DUF7133"/>
</dbReference>
<keyword evidence="7" id="KW-1185">Reference proteome</keyword>
<dbReference type="SUPFAM" id="SSF48371">
    <property type="entry name" value="ARM repeat"/>
    <property type="match status" value="1"/>
</dbReference>